<feature type="transmembrane region" description="Helical" evidence="6">
    <location>
        <begin position="189"/>
        <end position="211"/>
    </location>
</feature>
<reference evidence="8" key="1">
    <citation type="submission" date="2022-11" db="EMBL/GenBank/DDBJ databases">
        <authorList>
            <person name="Petersen C."/>
        </authorList>
    </citation>
    <scope>NUCLEOTIDE SEQUENCE</scope>
    <source>
        <strain evidence="8">IBT 30069</strain>
    </source>
</reference>
<keyword evidence="9" id="KW-1185">Reference proteome</keyword>
<organism evidence="8 9">
    <name type="scientific">Penicillium angulare</name>
    <dbReference type="NCBI Taxonomy" id="116970"/>
    <lineage>
        <taxon>Eukaryota</taxon>
        <taxon>Fungi</taxon>
        <taxon>Dikarya</taxon>
        <taxon>Ascomycota</taxon>
        <taxon>Pezizomycotina</taxon>
        <taxon>Eurotiomycetes</taxon>
        <taxon>Eurotiomycetidae</taxon>
        <taxon>Eurotiales</taxon>
        <taxon>Aspergillaceae</taxon>
        <taxon>Penicillium</taxon>
    </lineage>
</organism>
<feature type="transmembrane region" description="Helical" evidence="6">
    <location>
        <begin position="160"/>
        <end position="183"/>
    </location>
</feature>
<feature type="transmembrane region" description="Helical" evidence="6">
    <location>
        <begin position="135"/>
        <end position="153"/>
    </location>
</feature>
<evidence type="ECO:0000256" key="4">
    <source>
        <dbReference type="ARBA" id="ARBA00023136"/>
    </source>
</evidence>
<evidence type="ECO:0000256" key="5">
    <source>
        <dbReference type="SAM" id="MobiDB-lite"/>
    </source>
</evidence>
<evidence type="ECO:0000313" key="9">
    <source>
        <dbReference type="Proteomes" id="UP001149165"/>
    </source>
</evidence>
<proteinExistence type="predicted"/>
<dbReference type="GO" id="GO:0015174">
    <property type="term" value="F:basic amino acid transmembrane transporter activity"/>
    <property type="evidence" value="ECO:0007669"/>
    <property type="project" value="TreeGrafter"/>
</dbReference>
<name>A0A9W9GBU3_9EURO</name>
<feature type="transmembrane region" description="Helical" evidence="6">
    <location>
        <begin position="256"/>
        <end position="274"/>
    </location>
</feature>
<feature type="transmembrane region" description="Helical" evidence="6">
    <location>
        <begin position="326"/>
        <end position="351"/>
    </location>
</feature>
<keyword evidence="4 6" id="KW-0472">Membrane</keyword>
<evidence type="ECO:0000259" key="7">
    <source>
        <dbReference type="PROSITE" id="PS50850"/>
    </source>
</evidence>
<feature type="transmembrane region" description="Helical" evidence="6">
    <location>
        <begin position="387"/>
        <end position="409"/>
    </location>
</feature>
<feature type="transmembrane region" description="Helical" evidence="6">
    <location>
        <begin position="498"/>
        <end position="517"/>
    </location>
</feature>
<feature type="transmembrane region" description="Helical" evidence="6">
    <location>
        <begin position="104"/>
        <end position="129"/>
    </location>
</feature>
<keyword evidence="3 6" id="KW-1133">Transmembrane helix</keyword>
<sequence length="540" mass="57614">MTDFETQTPPSERQPLLSPATPQQDVTPSRTSLQTIGTVLLMALLIFIQATNISMMTTAQSAIAADLDAYAETTWFTASFMIATSSVTPLVGRLSAIFTPRLCLIVSSTIFSLGLFITAAAPSLAVFILGRAISGWGSGGLMSITIILVLDFGSSKRRGLLIGLISSGITTGVASGAVLAGLLTPLVGWRVIFWVQAPAALVLGPLLYYAIPPLSSDIKQRNDSMISSLARIDYAGSVTLTIGIILFLTALASPEILIWPIPIALGVFVGFFFIESRWAQEPIIPVHILLDRGVLLSCLAGVGFMMARWAVVFFTPSYAIAVRGWAPASAGLILVPTNAGFGAGGLLVGWLHIRNASSYYISCLVLFILFAISTATLSILSSEDSPAVLYMAMTFFNGLFAGALVNYSLSHLLFLTDKNMHFIVSALFTSFRGISGSFGSAIGGGFFTRVLKKSLEEGFSKQGITPNPELVRTLLGSPATVSRLEGIEHLIAKQSYEYAFRMLFLAGCAIALVSTVIQAGTGWTSGDEKANEDWEAERRS</sequence>
<feature type="transmembrane region" description="Helical" evidence="6">
    <location>
        <begin position="75"/>
        <end position="92"/>
    </location>
</feature>
<feature type="transmembrane region" description="Helical" evidence="6">
    <location>
        <begin position="358"/>
        <end position="381"/>
    </location>
</feature>
<evidence type="ECO:0000256" key="3">
    <source>
        <dbReference type="ARBA" id="ARBA00022989"/>
    </source>
</evidence>
<keyword evidence="2 6" id="KW-0812">Transmembrane</keyword>
<dbReference type="AlphaFoldDB" id="A0A9W9GBU3"/>
<dbReference type="PANTHER" id="PTHR23501:SF6">
    <property type="entry name" value="MULTIDRUG TRANSPORTER, PUTATIVE (AFU_ORTHOLOGUE AFUA_3G14560)-RELATED"/>
    <property type="match status" value="1"/>
</dbReference>
<dbReference type="InterPro" id="IPR036259">
    <property type="entry name" value="MFS_trans_sf"/>
</dbReference>
<feature type="transmembrane region" description="Helical" evidence="6">
    <location>
        <begin position="232"/>
        <end position="250"/>
    </location>
</feature>
<reference evidence="8" key="2">
    <citation type="journal article" date="2023" name="IMA Fungus">
        <title>Comparative genomic study of the Penicillium genus elucidates a diverse pangenome and 15 lateral gene transfer events.</title>
        <authorList>
            <person name="Petersen C."/>
            <person name="Sorensen T."/>
            <person name="Nielsen M.R."/>
            <person name="Sondergaard T.E."/>
            <person name="Sorensen J.L."/>
            <person name="Fitzpatrick D.A."/>
            <person name="Frisvad J.C."/>
            <person name="Nielsen K.L."/>
        </authorList>
    </citation>
    <scope>NUCLEOTIDE SEQUENCE</scope>
    <source>
        <strain evidence="8">IBT 30069</strain>
    </source>
</reference>
<evidence type="ECO:0000256" key="2">
    <source>
        <dbReference type="ARBA" id="ARBA00022692"/>
    </source>
</evidence>
<comment type="caution">
    <text evidence="8">The sequence shown here is derived from an EMBL/GenBank/DDBJ whole genome shotgun (WGS) entry which is preliminary data.</text>
</comment>
<dbReference type="SUPFAM" id="SSF103473">
    <property type="entry name" value="MFS general substrate transporter"/>
    <property type="match status" value="1"/>
</dbReference>
<accession>A0A9W9GBU3</accession>
<evidence type="ECO:0000256" key="1">
    <source>
        <dbReference type="ARBA" id="ARBA00004141"/>
    </source>
</evidence>
<dbReference type="EMBL" id="JAPQKH010000001">
    <property type="protein sequence ID" value="KAJ5115701.1"/>
    <property type="molecule type" value="Genomic_DNA"/>
</dbReference>
<dbReference type="InterPro" id="IPR020846">
    <property type="entry name" value="MFS_dom"/>
</dbReference>
<feature type="domain" description="Major facilitator superfamily (MFS) profile" evidence="7">
    <location>
        <begin position="38"/>
        <end position="526"/>
    </location>
</feature>
<comment type="subcellular location">
    <subcellularLocation>
        <location evidence="1">Membrane</location>
        <topology evidence="1">Multi-pass membrane protein</topology>
    </subcellularLocation>
</comment>
<dbReference type="InterPro" id="IPR011701">
    <property type="entry name" value="MFS"/>
</dbReference>
<dbReference type="Proteomes" id="UP001149165">
    <property type="component" value="Unassembled WGS sequence"/>
</dbReference>
<feature type="compositionally biased region" description="Polar residues" evidence="5">
    <location>
        <begin position="1"/>
        <end position="11"/>
    </location>
</feature>
<dbReference type="OrthoDB" id="4160219at2759"/>
<feature type="region of interest" description="Disordered" evidence="5">
    <location>
        <begin position="1"/>
        <end position="29"/>
    </location>
</feature>
<feature type="transmembrane region" description="Helical" evidence="6">
    <location>
        <begin position="294"/>
        <end position="314"/>
    </location>
</feature>
<protein>
    <recommendedName>
        <fullName evidence="7">Major facilitator superfamily (MFS) profile domain-containing protein</fullName>
    </recommendedName>
</protein>
<gene>
    <name evidence="8" type="ORF">N7456_000049</name>
</gene>
<dbReference type="PROSITE" id="PS50850">
    <property type="entry name" value="MFS"/>
    <property type="match status" value="1"/>
</dbReference>
<dbReference type="Pfam" id="PF07690">
    <property type="entry name" value="MFS_1"/>
    <property type="match status" value="1"/>
</dbReference>
<dbReference type="GO" id="GO:0000329">
    <property type="term" value="C:fungal-type vacuole membrane"/>
    <property type="evidence" value="ECO:0007669"/>
    <property type="project" value="TreeGrafter"/>
</dbReference>
<dbReference type="PANTHER" id="PTHR23501">
    <property type="entry name" value="MAJOR FACILITATOR SUPERFAMILY"/>
    <property type="match status" value="1"/>
</dbReference>
<feature type="transmembrane region" description="Helical" evidence="6">
    <location>
        <begin position="39"/>
        <end position="63"/>
    </location>
</feature>
<evidence type="ECO:0000313" key="8">
    <source>
        <dbReference type="EMBL" id="KAJ5115701.1"/>
    </source>
</evidence>
<dbReference type="Gene3D" id="1.20.1250.20">
    <property type="entry name" value="MFS general substrate transporter like domains"/>
    <property type="match status" value="2"/>
</dbReference>
<feature type="compositionally biased region" description="Polar residues" evidence="5">
    <location>
        <begin position="20"/>
        <end position="29"/>
    </location>
</feature>
<evidence type="ECO:0000256" key="6">
    <source>
        <dbReference type="SAM" id="Phobius"/>
    </source>
</evidence>